<sequence length="111" mass="12124">MASKREAGGHRRVSVIRKKEKIRNVGGGISTILFLLCITTHPINASIPFLASIVAPSAMMLVLHHIDAFSLATNLLVLAFFPAKPTILFIGLHINTFLLATVWTWATFSPT</sequence>
<feature type="transmembrane region" description="Helical" evidence="1">
    <location>
        <begin position="49"/>
        <end position="80"/>
    </location>
</feature>
<accession>A0A2U1PTJ7</accession>
<proteinExistence type="predicted"/>
<keyword evidence="3" id="KW-1185">Reference proteome</keyword>
<dbReference type="EMBL" id="PKPP01000755">
    <property type="protein sequence ID" value="PWA89037.1"/>
    <property type="molecule type" value="Genomic_DNA"/>
</dbReference>
<dbReference type="AlphaFoldDB" id="A0A2U1PTJ7"/>
<evidence type="ECO:0000256" key="1">
    <source>
        <dbReference type="SAM" id="Phobius"/>
    </source>
</evidence>
<protein>
    <submittedName>
        <fullName evidence="2">Uncharacterized protein</fullName>
    </submittedName>
</protein>
<gene>
    <name evidence="2" type="ORF">CTI12_AA115010</name>
</gene>
<reference evidence="2 3" key="1">
    <citation type="journal article" date="2018" name="Mol. Plant">
        <title>The genome of Artemisia annua provides insight into the evolution of Asteraceae family and artemisinin biosynthesis.</title>
        <authorList>
            <person name="Shen Q."/>
            <person name="Zhang L."/>
            <person name="Liao Z."/>
            <person name="Wang S."/>
            <person name="Yan T."/>
            <person name="Shi P."/>
            <person name="Liu M."/>
            <person name="Fu X."/>
            <person name="Pan Q."/>
            <person name="Wang Y."/>
            <person name="Lv Z."/>
            <person name="Lu X."/>
            <person name="Zhang F."/>
            <person name="Jiang W."/>
            <person name="Ma Y."/>
            <person name="Chen M."/>
            <person name="Hao X."/>
            <person name="Li L."/>
            <person name="Tang Y."/>
            <person name="Lv G."/>
            <person name="Zhou Y."/>
            <person name="Sun X."/>
            <person name="Brodelius P.E."/>
            <person name="Rose J.K.C."/>
            <person name="Tang K."/>
        </authorList>
    </citation>
    <scope>NUCLEOTIDE SEQUENCE [LARGE SCALE GENOMIC DNA]</scope>
    <source>
        <strain evidence="3">cv. Huhao1</strain>
        <tissue evidence="2">Leaf</tissue>
    </source>
</reference>
<keyword evidence="1" id="KW-1133">Transmembrane helix</keyword>
<feature type="transmembrane region" description="Helical" evidence="1">
    <location>
        <begin position="21"/>
        <end position="43"/>
    </location>
</feature>
<evidence type="ECO:0000313" key="3">
    <source>
        <dbReference type="Proteomes" id="UP000245207"/>
    </source>
</evidence>
<organism evidence="2 3">
    <name type="scientific">Artemisia annua</name>
    <name type="common">Sweet wormwood</name>
    <dbReference type="NCBI Taxonomy" id="35608"/>
    <lineage>
        <taxon>Eukaryota</taxon>
        <taxon>Viridiplantae</taxon>
        <taxon>Streptophyta</taxon>
        <taxon>Embryophyta</taxon>
        <taxon>Tracheophyta</taxon>
        <taxon>Spermatophyta</taxon>
        <taxon>Magnoliopsida</taxon>
        <taxon>eudicotyledons</taxon>
        <taxon>Gunneridae</taxon>
        <taxon>Pentapetalae</taxon>
        <taxon>asterids</taxon>
        <taxon>campanulids</taxon>
        <taxon>Asterales</taxon>
        <taxon>Asteraceae</taxon>
        <taxon>Asteroideae</taxon>
        <taxon>Anthemideae</taxon>
        <taxon>Artemisiinae</taxon>
        <taxon>Artemisia</taxon>
    </lineage>
</organism>
<dbReference type="Proteomes" id="UP000245207">
    <property type="component" value="Unassembled WGS sequence"/>
</dbReference>
<keyword evidence="1" id="KW-0472">Membrane</keyword>
<evidence type="ECO:0000313" key="2">
    <source>
        <dbReference type="EMBL" id="PWA89037.1"/>
    </source>
</evidence>
<feature type="transmembrane region" description="Helical" evidence="1">
    <location>
        <begin position="87"/>
        <end position="106"/>
    </location>
</feature>
<comment type="caution">
    <text evidence="2">The sequence shown here is derived from an EMBL/GenBank/DDBJ whole genome shotgun (WGS) entry which is preliminary data.</text>
</comment>
<keyword evidence="1" id="KW-0812">Transmembrane</keyword>
<name>A0A2U1PTJ7_ARTAN</name>